<dbReference type="SFLD" id="SFLDS00005">
    <property type="entry name" value="Isoprenoid_Synthase_Type_I"/>
    <property type="match status" value="1"/>
</dbReference>
<dbReference type="Pfam" id="PF00348">
    <property type="entry name" value="polyprenyl_synt"/>
    <property type="match status" value="1"/>
</dbReference>
<accession>A0A8J3FER2</accession>
<gene>
    <name evidence="5" type="ORF">GCM10010124_04680</name>
</gene>
<dbReference type="GO" id="GO:0008299">
    <property type="term" value="P:isoprenoid biosynthetic process"/>
    <property type="evidence" value="ECO:0007669"/>
    <property type="project" value="InterPro"/>
</dbReference>
<dbReference type="Proteomes" id="UP000662200">
    <property type="component" value="Unassembled WGS sequence"/>
</dbReference>
<dbReference type="InterPro" id="IPR000092">
    <property type="entry name" value="Polyprenyl_synt"/>
</dbReference>
<keyword evidence="4" id="KW-0472">Membrane</keyword>
<feature type="transmembrane region" description="Helical" evidence="4">
    <location>
        <begin position="112"/>
        <end position="135"/>
    </location>
</feature>
<keyword evidence="3" id="KW-0808">Transferase</keyword>
<dbReference type="RefSeq" id="WP_189112450.1">
    <property type="nucleotide sequence ID" value="NZ_BMQC01000001.1"/>
</dbReference>
<comment type="caution">
    <text evidence="5">The sequence shown here is derived from an EMBL/GenBank/DDBJ whole genome shotgun (WGS) entry which is preliminary data.</text>
</comment>
<evidence type="ECO:0000256" key="4">
    <source>
        <dbReference type="SAM" id="Phobius"/>
    </source>
</evidence>
<keyword evidence="4" id="KW-0812">Transmembrane</keyword>
<dbReference type="PROSITE" id="PS00723">
    <property type="entry name" value="POLYPRENYL_SYNTHASE_1"/>
    <property type="match status" value="1"/>
</dbReference>
<dbReference type="CDD" id="cd00685">
    <property type="entry name" value="Trans_IPPS_HT"/>
    <property type="match status" value="1"/>
</dbReference>
<reference evidence="5" key="1">
    <citation type="journal article" date="2014" name="Int. J. Syst. Evol. Microbiol.">
        <title>Complete genome sequence of Corynebacterium casei LMG S-19264T (=DSM 44701T), isolated from a smear-ripened cheese.</title>
        <authorList>
            <consortium name="US DOE Joint Genome Institute (JGI-PGF)"/>
            <person name="Walter F."/>
            <person name="Albersmeier A."/>
            <person name="Kalinowski J."/>
            <person name="Ruckert C."/>
        </authorList>
    </citation>
    <scope>NUCLEOTIDE SEQUENCE</scope>
    <source>
        <strain evidence="5">JCM 3091</strain>
    </source>
</reference>
<dbReference type="AlphaFoldDB" id="A0A8J3FER2"/>
<keyword evidence="6" id="KW-1185">Reference proteome</keyword>
<dbReference type="PANTHER" id="PTHR12001">
    <property type="entry name" value="GERANYLGERANYL PYROPHOSPHATE SYNTHASE"/>
    <property type="match status" value="1"/>
</dbReference>
<comment type="similarity">
    <text evidence="3">Belongs to the FPP/GGPP synthase family.</text>
</comment>
<protein>
    <submittedName>
        <fullName evidence="5">Dimethylallyltransferase</fullName>
    </submittedName>
</protein>
<evidence type="ECO:0000256" key="3">
    <source>
        <dbReference type="RuleBase" id="RU004466"/>
    </source>
</evidence>
<evidence type="ECO:0000256" key="1">
    <source>
        <dbReference type="ARBA" id="ARBA00022723"/>
    </source>
</evidence>
<keyword evidence="2" id="KW-0460">Magnesium</keyword>
<dbReference type="PANTHER" id="PTHR12001:SF86">
    <property type="entry name" value="GERANYLGERANYL DIPHOSPHATE SYNTHASE"/>
    <property type="match status" value="1"/>
</dbReference>
<dbReference type="InterPro" id="IPR033749">
    <property type="entry name" value="Polyprenyl_synt_CS"/>
</dbReference>
<dbReference type="SUPFAM" id="SSF48576">
    <property type="entry name" value="Terpenoid synthases"/>
    <property type="match status" value="1"/>
</dbReference>
<evidence type="ECO:0000313" key="6">
    <source>
        <dbReference type="Proteomes" id="UP000662200"/>
    </source>
</evidence>
<sequence>MTQTATRTAAADVLRAQRALVTPHLRAAVDTLPAPIRHIAGYHFGWWDAAGAGGDDPGGKALRPTLTLLAARAAGGGTDAALPPAVAVELLHNFSLLHDDVMDRDRTRRHRATAWSVFGTSAAILAGDALLALAYDTLGAVPRAGGTAMLGDAVRGLLAGQHADLAFETRADVSLAECVAMAEAKTGALLGHACGLGAWSAGAGPALVAACAGYGRRLGLAFQLTDDLLGIWGDPARTGKAVYADLQARKRSLPVVAALHSGTAAGAALAARYARTGPLTDAELAATAALVAEAGGRDWARTRADELLTECDRILDGLNGDPAATAALRLLTAFTARRDH</sequence>
<dbReference type="PROSITE" id="PS00444">
    <property type="entry name" value="POLYPRENYL_SYNTHASE_2"/>
    <property type="match status" value="1"/>
</dbReference>
<dbReference type="InterPro" id="IPR008949">
    <property type="entry name" value="Isoprenoid_synthase_dom_sf"/>
</dbReference>
<evidence type="ECO:0000256" key="2">
    <source>
        <dbReference type="ARBA" id="ARBA00022842"/>
    </source>
</evidence>
<organism evidence="5 6">
    <name type="scientific">Pilimelia terevasa</name>
    <dbReference type="NCBI Taxonomy" id="53372"/>
    <lineage>
        <taxon>Bacteria</taxon>
        <taxon>Bacillati</taxon>
        <taxon>Actinomycetota</taxon>
        <taxon>Actinomycetes</taxon>
        <taxon>Micromonosporales</taxon>
        <taxon>Micromonosporaceae</taxon>
        <taxon>Pilimelia</taxon>
    </lineage>
</organism>
<keyword evidence="1" id="KW-0479">Metal-binding</keyword>
<dbReference type="GO" id="GO:0046872">
    <property type="term" value="F:metal ion binding"/>
    <property type="evidence" value="ECO:0007669"/>
    <property type="project" value="UniProtKB-KW"/>
</dbReference>
<proteinExistence type="inferred from homology"/>
<name>A0A8J3FER2_9ACTN</name>
<evidence type="ECO:0000313" key="5">
    <source>
        <dbReference type="EMBL" id="GGK15161.1"/>
    </source>
</evidence>
<dbReference type="Gene3D" id="1.10.600.10">
    <property type="entry name" value="Farnesyl Diphosphate Synthase"/>
    <property type="match status" value="1"/>
</dbReference>
<dbReference type="SFLD" id="SFLDG01017">
    <property type="entry name" value="Polyprenyl_Transferase_Like"/>
    <property type="match status" value="1"/>
</dbReference>
<dbReference type="GO" id="GO:0004659">
    <property type="term" value="F:prenyltransferase activity"/>
    <property type="evidence" value="ECO:0007669"/>
    <property type="project" value="InterPro"/>
</dbReference>
<dbReference type="EMBL" id="BMQC01000001">
    <property type="protein sequence ID" value="GGK15161.1"/>
    <property type="molecule type" value="Genomic_DNA"/>
</dbReference>
<keyword evidence="4" id="KW-1133">Transmembrane helix</keyword>
<reference evidence="5" key="2">
    <citation type="submission" date="2020-09" db="EMBL/GenBank/DDBJ databases">
        <authorList>
            <person name="Sun Q."/>
            <person name="Ohkuma M."/>
        </authorList>
    </citation>
    <scope>NUCLEOTIDE SEQUENCE</scope>
    <source>
        <strain evidence="5">JCM 3091</strain>
    </source>
</reference>